<dbReference type="Pfam" id="PF00072">
    <property type="entry name" value="Response_reg"/>
    <property type="match status" value="1"/>
</dbReference>
<proteinExistence type="predicted"/>
<dbReference type="OrthoDB" id="9808843at2"/>
<gene>
    <name evidence="6" type="ORF">ADL12_09325</name>
</gene>
<dbReference type="InterPro" id="IPR011006">
    <property type="entry name" value="CheY-like_superfamily"/>
</dbReference>
<keyword evidence="2" id="KW-0238">DNA-binding</keyword>
<evidence type="ECO:0000313" key="7">
    <source>
        <dbReference type="Proteomes" id="UP000053923"/>
    </source>
</evidence>
<dbReference type="GO" id="GO:0003677">
    <property type="term" value="F:DNA binding"/>
    <property type="evidence" value="ECO:0007669"/>
    <property type="project" value="UniProtKB-KW"/>
</dbReference>
<dbReference type="InterPro" id="IPR016032">
    <property type="entry name" value="Sig_transdc_resp-reg_C-effctor"/>
</dbReference>
<dbReference type="CDD" id="cd17535">
    <property type="entry name" value="REC_NarL-like"/>
    <property type="match status" value="1"/>
</dbReference>
<dbReference type="PROSITE" id="PS00622">
    <property type="entry name" value="HTH_LUXR_1"/>
    <property type="match status" value="1"/>
</dbReference>
<sequence>MIRVLVVEDMHIVRAGLVALLDGEFGMEVVGQAADAHEALGMAGRIEPDVALLDIDLPGMDGLALAGELPQHVPACRVVMLTAMDRVGYVRRAIDAGASGYLLKTISSKELAQAVRAVSAGGRVIEPSDLADAAGEVTPLTPREAEVLRLAASGADTRAIATDLFLSVGTIRNRLSAAVGKLHARSLVDAIRIAERHGWI</sequence>
<dbReference type="InterPro" id="IPR001789">
    <property type="entry name" value="Sig_transdc_resp-reg_receiver"/>
</dbReference>
<dbReference type="AlphaFoldDB" id="A0A0X3VDL0"/>
<keyword evidence="1 3" id="KW-0597">Phosphoprotein</keyword>
<dbReference type="RefSeq" id="WP_062700499.1">
    <property type="nucleotide sequence ID" value="NZ_LLZG01000047.1"/>
</dbReference>
<dbReference type="Gene3D" id="3.40.50.2300">
    <property type="match status" value="1"/>
</dbReference>
<dbReference type="SMART" id="SM00448">
    <property type="entry name" value="REC"/>
    <property type="match status" value="1"/>
</dbReference>
<accession>A0A0X3VDL0</accession>
<feature type="domain" description="HTH luxR-type" evidence="4">
    <location>
        <begin position="133"/>
        <end position="198"/>
    </location>
</feature>
<dbReference type="PROSITE" id="PS50110">
    <property type="entry name" value="RESPONSE_REGULATORY"/>
    <property type="match status" value="1"/>
</dbReference>
<evidence type="ECO:0000256" key="1">
    <source>
        <dbReference type="ARBA" id="ARBA00022553"/>
    </source>
</evidence>
<organism evidence="6 7">
    <name type="scientific">Streptomyces regalis</name>
    <dbReference type="NCBI Taxonomy" id="68262"/>
    <lineage>
        <taxon>Bacteria</taxon>
        <taxon>Bacillati</taxon>
        <taxon>Actinomycetota</taxon>
        <taxon>Actinomycetes</taxon>
        <taxon>Kitasatosporales</taxon>
        <taxon>Streptomycetaceae</taxon>
        <taxon>Streptomyces</taxon>
    </lineage>
</organism>
<dbReference type="InterPro" id="IPR039420">
    <property type="entry name" value="WalR-like"/>
</dbReference>
<dbReference type="PANTHER" id="PTHR43214:SF42">
    <property type="entry name" value="TRANSCRIPTIONAL REGULATORY PROTEIN DESR"/>
    <property type="match status" value="1"/>
</dbReference>
<feature type="modified residue" description="4-aspartylphosphate" evidence="3">
    <location>
        <position position="54"/>
    </location>
</feature>
<evidence type="ECO:0000256" key="2">
    <source>
        <dbReference type="ARBA" id="ARBA00023125"/>
    </source>
</evidence>
<dbReference type="CDD" id="cd06170">
    <property type="entry name" value="LuxR_C_like"/>
    <property type="match status" value="1"/>
</dbReference>
<evidence type="ECO:0000256" key="3">
    <source>
        <dbReference type="PROSITE-ProRule" id="PRU00169"/>
    </source>
</evidence>
<dbReference type="PROSITE" id="PS50043">
    <property type="entry name" value="HTH_LUXR_2"/>
    <property type="match status" value="1"/>
</dbReference>
<comment type="caution">
    <text evidence="6">The sequence shown here is derived from an EMBL/GenBank/DDBJ whole genome shotgun (WGS) entry which is preliminary data.</text>
</comment>
<dbReference type="PANTHER" id="PTHR43214">
    <property type="entry name" value="TWO-COMPONENT RESPONSE REGULATOR"/>
    <property type="match status" value="1"/>
</dbReference>
<dbReference type="GO" id="GO:0006355">
    <property type="term" value="P:regulation of DNA-templated transcription"/>
    <property type="evidence" value="ECO:0007669"/>
    <property type="project" value="InterPro"/>
</dbReference>
<dbReference type="Proteomes" id="UP000053923">
    <property type="component" value="Unassembled WGS sequence"/>
</dbReference>
<evidence type="ECO:0000313" key="6">
    <source>
        <dbReference type="EMBL" id="KUL42845.1"/>
    </source>
</evidence>
<keyword evidence="7" id="KW-1185">Reference proteome</keyword>
<dbReference type="SUPFAM" id="SSF46894">
    <property type="entry name" value="C-terminal effector domain of the bipartite response regulators"/>
    <property type="match status" value="1"/>
</dbReference>
<feature type="domain" description="Response regulatory" evidence="5">
    <location>
        <begin position="3"/>
        <end position="119"/>
    </location>
</feature>
<dbReference type="EMBL" id="LLZG01000047">
    <property type="protein sequence ID" value="KUL42845.1"/>
    <property type="molecule type" value="Genomic_DNA"/>
</dbReference>
<dbReference type="InterPro" id="IPR058245">
    <property type="entry name" value="NreC/VraR/RcsB-like_REC"/>
</dbReference>
<dbReference type="PRINTS" id="PR00038">
    <property type="entry name" value="HTHLUXR"/>
</dbReference>
<dbReference type="SUPFAM" id="SSF52172">
    <property type="entry name" value="CheY-like"/>
    <property type="match status" value="1"/>
</dbReference>
<dbReference type="GO" id="GO:0000160">
    <property type="term" value="P:phosphorelay signal transduction system"/>
    <property type="evidence" value="ECO:0007669"/>
    <property type="project" value="InterPro"/>
</dbReference>
<evidence type="ECO:0000259" key="4">
    <source>
        <dbReference type="PROSITE" id="PS50043"/>
    </source>
</evidence>
<reference evidence="7" key="1">
    <citation type="submission" date="2015-10" db="EMBL/GenBank/DDBJ databases">
        <authorList>
            <person name="Ju K.-S."/>
            <person name="Doroghazi J.R."/>
            <person name="Metcalf W.W."/>
        </authorList>
    </citation>
    <scope>NUCLEOTIDE SEQUENCE [LARGE SCALE GENOMIC DNA]</scope>
    <source>
        <strain evidence="7">NRRL 3151</strain>
    </source>
</reference>
<protein>
    <submittedName>
        <fullName evidence="6">Two-component system response regulator</fullName>
    </submittedName>
</protein>
<dbReference type="InterPro" id="IPR000792">
    <property type="entry name" value="Tscrpt_reg_LuxR_C"/>
</dbReference>
<name>A0A0X3VDL0_9ACTN</name>
<evidence type="ECO:0000259" key="5">
    <source>
        <dbReference type="PROSITE" id="PS50110"/>
    </source>
</evidence>
<dbReference type="Pfam" id="PF00196">
    <property type="entry name" value="GerE"/>
    <property type="match status" value="1"/>
</dbReference>
<dbReference type="SMART" id="SM00421">
    <property type="entry name" value="HTH_LUXR"/>
    <property type="match status" value="1"/>
</dbReference>